<reference evidence="6" key="1">
    <citation type="submission" date="2023-10" db="EMBL/GenBank/DDBJ databases">
        <title>Chromosome-level genome of the transformable northern wattle, Acacia crassicarpa.</title>
        <authorList>
            <person name="Massaro I."/>
            <person name="Sinha N.R."/>
            <person name="Poethig S."/>
            <person name="Leichty A.R."/>
        </authorList>
    </citation>
    <scope>NUCLEOTIDE SEQUENCE</scope>
    <source>
        <strain evidence="6">Acra3RX</strain>
        <tissue evidence="6">Leaf</tissue>
    </source>
</reference>
<name>A0AAE1MHF8_9FABA</name>
<dbReference type="Gene3D" id="1.25.10.10">
    <property type="entry name" value="Leucine-rich Repeat Variant"/>
    <property type="match status" value="4"/>
</dbReference>
<evidence type="ECO:0000259" key="5">
    <source>
        <dbReference type="PROSITE" id="PS50097"/>
    </source>
</evidence>
<dbReference type="SUPFAM" id="SSF54695">
    <property type="entry name" value="POZ domain"/>
    <property type="match status" value="1"/>
</dbReference>
<organism evidence="6 7">
    <name type="scientific">Acacia crassicarpa</name>
    <name type="common">northern wattle</name>
    <dbReference type="NCBI Taxonomy" id="499986"/>
    <lineage>
        <taxon>Eukaryota</taxon>
        <taxon>Viridiplantae</taxon>
        <taxon>Streptophyta</taxon>
        <taxon>Embryophyta</taxon>
        <taxon>Tracheophyta</taxon>
        <taxon>Spermatophyta</taxon>
        <taxon>Magnoliopsida</taxon>
        <taxon>eudicotyledons</taxon>
        <taxon>Gunneridae</taxon>
        <taxon>Pentapetalae</taxon>
        <taxon>rosids</taxon>
        <taxon>fabids</taxon>
        <taxon>Fabales</taxon>
        <taxon>Fabaceae</taxon>
        <taxon>Caesalpinioideae</taxon>
        <taxon>mimosoid clade</taxon>
        <taxon>Acacieae</taxon>
        <taxon>Acacia</taxon>
    </lineage>
</organism>
<evidence type="ECO:0000313" key="6">
    <source>
        <dbReference type="EMBL" id="KAK4260366.1"/>
    </source>
</evidence>
<dbReference type="InterPro" id="IPR044282">
    <property type="entry name" value="ABAP1/ARIA"/>
</dbReference>
<dbReference type="Gene3D" id="3.30.710.10">
    <property type="entry name" value="Potassium Channel Kv1.1, Chain A"/>
    <property type="match status" value="1"/>
</dbReference>
<dbReference type="EMBL" id="JAWXYG010000010">
    <property type="protein sequence ID" value="KAK4260366.1"/>
    <property type="molecule type" value="Genomic_DNA"/>
</dbReference>
<comment type="subcellular location">
    <subcellularLocation>
        <location evidence="1">Endomembrane system</location>
        <topology evidence="1">Peripheral membrane protein</topology>
    </subcellularLocation>
</comment>
<accession>A0AAE1MHF8</accession>
<dbReference type="PROSITE" id="PS50176">
    <property type="entry name" value="ARM_REPEAT"/>
    <property type="match status" value="3"/>
</dbReference>
<evidence type="ECO:0000256" key="4">
    <source>
        <dbReference type="PROSITE-ProRule" id="PRU00259"/>
    </source>
</evidence>
<keyword evidence="3" id="KW-0677">Repeat</keyword>
<feature type="repeat" description="ARM" evidence="4">
    <location>
        <begin position="358"/>
        <end position="400"/>
    </location>
</feature>
<gene>
    <name evidence="6" type="ORF">QN277_003492</name>
</gene>
<dbReference type="InterPro" id="IPR000210">
    <property type="entry name" value="BTB/POZ_dom"/>
</dbReference>
<dbReference type="InterPro" id="IPR011333">
    <property type="entry name" value="SKP1/BTB/POZ_sf"/>
</dbReference>
<dbReference type="PANTHER" id="PTHR46710:SF11">
    <property type="entry name" value="ARMADILLO BTB ARABIDOPSIS PROTEIN 1"/>
    <property type="match status" value="1"/>
</dbReference>
<dbReference type="InterPro" id="IPR011989">
    <property type="entry name" value="ARM-like"/>
</dbReference>
<feature type="repeat" description="ARM" evidence="4">
    <location>
        <begin position="191"/>
        <end position="226"/>
    </location>
</feature>
<dbReference type="InterPro" id="IPR000225">
    <property type="entry name" value="Armadillo"/>
</dbReference>
<dbReference type="PROSITE" id="PS50097">
    <property type="entry name" value="BTB"/>
    <property type="match status" value="1"/>
</dbReference>
<evidence type="ECO:0000256" key="2">
    <source>
        <dbReference type="ARBA" id="ARBA00004906"/>
    </source>
</evidence>
<evidence type="ECO:0000313" key="7">
    <source>
        <dbReference type="Proteomes" id="UP001293593"/>
    </source>
</evidence>
<dbReference type="InterPro" id="IPR016024">
    <property type="entry name" value="ARM-type_fold"/>
</dbReference>
<dbReference type="SUPFAM" id="SSF48371">
    <property type="entry name" value="ARM repeat"/>
    <property type="match status" value="2"/>
</dbReference>
<dbReference type="GO" id="GO:0012505">
    <property type="term" value="C:endomembrane system"/>
    <property type="evidence" value="ECO:0007669"/>
    <property type="project" value="UniProtKB-SubCell"/>
</dbReference>
<protein>
    <recommendedName>
        <fullName evidence="5">BTB domain-containing protein</fullName>
    </recommendedName>
</protein>
<evidence type="ECO:0000256" key="1">
    <source>
        <dbReference type="ARBA" id="ARBA00004184"/>
    </source>
</evidence>
<dbReference type="SMART" id="SM00225">
    <property type="entry name" value="BTB"/>
    <property type="match status" value="1"/>
</dbReference>
<feature type="repeat" description="ARM" evidence="4">
    <location>
        <begin position="317"/>
        <end position="359"/>
    </location>
</feature>
<dbReference type="PANTHER" id="PTHR46710">
    <property type="entry name" value="ARM REPEAT PROTEIN INTERACTING WITH ABF2"/>
    <property type="match status" value="1"/>
</dbReference>
<dbReference type="Pfam" id="PF00651">
    <property type="entry name" value="BTB"/>
    <property type="match status" value="1"/>
</dbReference>
<keyword evidence="7" id="KW-1185">Reference proteome</keyword>
<dbReference type="Proteomes" id="UP001293593">
    <property type="component" value="Unassembled WGS sequence"/>
</dbReference>
<evidence type="ECO:0000256" key="3">
    <source>
        <dbReference type="ARBA" id="ARBA00022737"/>
    </source>
</evidence>
<sequence>MSTGRRSLKRNRRQKFVEEGAVHPTTDRKVLALEPQQSLQDLLSEVVAQVTILNSSLSSSQSDRLAAMHANHLLFELAKNKLIVDTIVECGAVPSLLKHLKVPEPGVTKPYEHEVEWGCVCVLAILAKNRPQHQQLIVDAGALAYLMDLLKRHKTCGNSPALIGLLRSAANAINNLAAGNSSIQTRFGMEGGIPLLVELFEFDDAELQSAAAGALCSLAFKNDENQNQILKFNVLPTLVLMLGSEDATIHCEAVTAISSLATSSPHMTTEVLLAGALQPVIILLRSCCSTSQRKAARLIGIFAMTDSDCKVQIAQRGAIPPLIDLLNSPHAELREVSAFAIAVLVKDPHNQVGVAYNGGIEPLLNLLSSKSTNLQHHATYSVYCLAKNEDNVADIVKFGGVQKLLDGDFRAEPAKQFVGETMELLEEKMHGRVLKQLLYLMRFGEKVVQRRVALALARLCSPDDQKFIFVDNNGLAFLLDLLTSRNLNKKREASMALHSLAIRTTSISPLETTSASTTPKVYICEKYVNNPAHSDVTFLVEGKRFYARRIYLLTYSDVFRAMLDGVYREKEAKDIPIPNIKWVVFELMMIFIYTGTVDVNLDLAQDLLRAADQYLLDELKESCECVIAKDISLENVSQLYEFSESMNAMSLKRACTFFLLEQFDKLRVKPWYSRLMRRIAPDVIEFFRSLLANRIDKK</sequence>
<proteinExistence type="predicted"/>
<dbReference type="SMART" id="SM00185">
    <property type="entry name" value="ARM"/>
    <property type="match status" value="8"/>
</dbReference>
<comment type="pathway">
    <text evidence="2">Protein modification; protein ubiquitination.</text>
</comment>
<feature type="domain" description="BTB" evidence="5">
    <location>
        <begin position="534"/>
        <end position="601"/>
    </location>
</feature>
<dbReference type="Pfam" id="PF00514">
    <property type="entry name" value="Arm"/>
    <property type="match status" value="3"/>
</dbReference>
<dbReference type="AlphaFoldDB" id="A0AAE1MHF8"/>
<comment type="caution">
    <text evidence="6">The sequence shown here is derived from an EMBL/GenBank/DDBJ whole genome shotgun (WGS) entry which is preliminary data.</text>
</comment>